<accession>A0A327JFJ1</accession>
<keyword evidence="2" id="KW-1185">Reference proteome</keyword>
<evidence type="ECO:0000313" key="1">
    <source>
        <dbReference type="EMBL" id="RAI24885.1"/>
    </source>
</evidence>
<proteinExistence type="predicted"/>
<dbReference type="Proteomes" id="UP000249299">
    <property type="component" value="Unassembled WGS sequence"/>
</dbReference>
<sequence>MALQNRVRPDGVLVAHPARGTMLGNRGGQLHDPATKTLTARRWASNAWITCETEFRGRRRPVMGRGYTELFFLDEVTALAAGHRPCFECRRADARAFAESWARSMGLDKPPKAGEMDRVLHGERLAGRDKQLHDACIDELPDGAMVVVDGAPHAVRGARLLPWRFEGYGPAVARPVEISVCVLTPPAILGVLAAGYCPRWHESAGA</sequence>
<dbReference type="AlphaFoldDB" id="A0A327JFJ1"/>
<evidence type="ECO:0000313" key="2">
    <source>
        <dbReference type="Proteomes" id="UP000249299"/>
    </source>
</evidence>
<dbReference type="OrthoDB" id="894286at2"/>
<organism evidence="1 2">
    <name type="scientific">Rhodobium orientis</name>
    <dbReference type="NCBI Taxonomy" id="34017"/>
    <lineage>
        <taxon>Bacteria</taxon>
        <taxon>Pseudomonadati</taxon>
        <taxon>Pseudomonadota</taxon>
        <taxon>Alphaproteobacteria</taxon>
        <taxon>Hyphomicrobiales</taxon>
        <taxon>Rhodobiaceae</taxon>
        <taxon>Rhodobium</taxon>
    </lineage>
</organism>
<name>A0A327JFJ1_9HYPH</name>
<comment type="caution">
    <text evidence="1">The sequence shown here is derived from an EMBL/GenBank/DDBJ whole genome shotgun (WGS) entry which is preliminary data.</text>
</comment>
<gene>
    <name evidence="1" type="ORF">CH339_20645</name>
</gene>
<dbReference type="EMBL" id="NPEV01000063">
    <property type="protein sequence ID" value="RAI24885.1"/>
    <property type="molecule type" value="Genomic_DNA"/>
</dbReference>
<protein>
    <submittedName>
        <fullName evidence="1">Uncharacterized protein</fullName>
    </submittedName>
</protein>
<reference evidence="1 2" key="1">
    <citation type="submission" date="2017-07" db="EMBL/GenBank/DDBJ databases">
        <title>Draft Genome Sequences of Select Purple Nonsulfur Bacteria.</title>
        <authorList>
            <person name="Lasarre B."/>
            <person name="Mckinlay J.B."/>
        </authorList>
    </citation>
    <scope>NUCLEOTIDE SEQUENCE [LARGE SCALE GENOMIC DNA]</scope>
    <source>
        <strain evidence="1 2">DSM 11290</strain>
    </source>
</reference>
<dbReference type="RefSeq" id="WP_111436302.1">
    <property type="nucleotide sequence ID" value="NZ_JACIGG010000013.1"/>
</dbReference>